<reference evidence="1 2" key="1">
    <citation type="submission" date="2016-01" db="EMBL/GenBank/DDBJ databases">
        <authorList>
            <person name="Oliw E.H."/>
        </authorList>
    </citation>
    <scope>NUCLEOTIDE SEQUENCE [LARGE SCALE GENOMIC DNA]</scope>
    <source>
        <strain evidence="1 2">Zutra 3-1</strain>
    </source>
</reference>
<proteinExistence type="predicted"/>
<dbReference type="Proteomes" id="UP000191987">
    <property type="component" value="Unassembled WGS sequence"/>
</dbReference>
<evidence type="ECO:0000313" key="2">
    <source>
        <dbReference type="Proteomes" id="UP000191987"/>
    </source>
</evidence>
<sequence>MRAGLFPAARFPALIQQMTEVAADSQFKSTKYKCRQITQFNFVVKLQQFNSLKYNISYYYLK</sequence>
<organism evidence="1 2">
    <name type="scientific">Agrobacterium deltaense Zutra 3/1</name>
    <dbReference type="NCBI Taxonomy" id="1183427"/>
    <lineage>
        <taxon>Bacteria</taxon>
        <taxon>Pseudomonadati</taxon>
        <taxon>Pseudomonadota</taxon>
        <taxon>Alphaproteobacteria</taxon>
        <taxon>Hyphomicrobiales</taxon>
        <taxon>Rhizobiaceae</taxon>
        <taxon>Rhizobium/Agrobacterium group</taxon>
        <taxon>Agrobacterium</taxon>
    </lineage>
</organism>
<gene>
    <name evidence="1" type="ORF">AGR7C_Lc10092</name>
</gene>
<accession>A0A1S7QPW1</accession>
<dbReference type="EMBL" id="FBWG01000027">
    <property type="protein sequence ID" value="CUX39959.1"/>
    <property type="molecule type" value="Genomic_DNA"/>
</dbReference>
<protein>
    <submittedName>
        <fullName evidence="1">Uncharacterized protein</fullName>
    </submittedName>
</protein>
<name>A0A1S7QPW1_9HYPH</name>
<dbReference type="AlphaFoldDB" id="A0A1S7QPW1"/>
<evidence type="ECO:0000313" key="1">
    <source>
        <dbReference type="EMBL" id="CUX39959.1"/>
    </source>
</evidence>